<name>D1QPV7_9BACT</name>
<evidence type="ECO:0000313" key="3">
    <source>
        <dbReference type="EMBL" id="EFB32677.1"/>
    </source>
</evidence>
<evidence type="ECO:0000313" key="4">
    <source>
        <dbReference type="Proteomes" id="UP000004079"/>
    </source>
</evidence>
<reference evidence="3 4" key="1">
    <citation type="submission" date="2009-11" db="EMBL/GenBank/DDBJ databases">
        <authorList>
            <person name="Weinstock G."/>
            <person name="Sodergren E."/>
            <person name="Clifton S."/>
            <person name="Fulton L."/>
            <person name="Fulton B."/>
            <person name="Courtney L."/>
            <person name="Fronick C."/>
            <person name="Harrison M."/>
            <person name="Strong C."/>
            <person name="Farmer C."/>
            <person name="Delahaunty K."/>
            <person name="Markovic C."/>
            <person name="Hall O."/>
            <person name="Minx P."/>
            <person name="Tomlinson C."/>
            <person name="Mitreva M."/>
            <person name="Nelson J."/>
            <person name="Hou S."/>
            <person name="Wollam A."/>
            <person name="Pepin K.H."/>
            <person name="Johnson M."/>
            <person name="Bhonagiri V."/>
            <person name="Nash W.E."/>
            <person name="Warren W."/>
            <person name="Chinwalla A."/>
            <person name="Mardis E.R."/>
            <person name="Wilson R.K."/>
        </authorList>
    </citation>
    <scope>NUCLEOTIDE SEQUENCE [LARGE SCALE GENOMIC DNA]</scope>
    <source>
        <strain evidence="3 4">F0302</strain>
    </source>
</reference>
<feature type="chain" id="PRO_5003026234" description="Outer membrane protein beta-barrel domain-containing protein" evidence="1">
    <location>
        <begin position="23"/>
        <end position="199"/>
    </location>
</feature>
<dbReference type="Proteomes" id="UP000004079">
    <property type="component" value="Unassembled WGS sequence"/>
</dbReference>
<feature type="domain" description="Outer membrane protein beta-barrel" evidence="2">
    <location>
        <begin position="29"/>
        <end position="173"/>
    </location>
</feature>
<organism evidence="3 4">
    <name type="scientific">Segatella oris F0302</name>
    <dbReference type="NCBI Taxonomy" id="649760"/>
    <lineage>
        <taxon>Bacteria</taxon>
        <taxon>Pseudomonadati</taxon>
        <taxon>Bacteroidota</taxon>
        <taxon>Bacteroidia</taxon>
        <taxon>Bacteroidales</taxon>
        <taxon>Prevotellaceae</taxon>
        <taxon>Segatella</taxon>
    </lineage>
</organism>
<dbReference type="RefSeq" id="WP_004372173.1">
    <property type="nucleotide sequence ID" value="NZ_GG703884.1"/>
</dbReference>
<dbReference type="Pfam" id="PF13568">
    <property type="entry name" value="OMP_b-brl_2"/>
    <property type="match status" value="1"/>
</dbReference>
<dbReference type="HOGENOM" id="CLU_1371141_0_0_10"/>
<comment type="caution">
    <text evidence="3">The sequence shown here is derived from an EMBL/GenBank/DDBJ whole genome shotgun (WGS) entry which is preliminary data.</text>
</comment>
<protein>
    <recommendedName>
        <fullName evidence="2">Outer membrane protein beta-barrel domain-containing protein</fullName>
    </recommendedName>
</protein>
<dbReference type="EMBL" id="ACUZ02000018">
    <property type="protein sequence ID" value="EFB32677.1"/>
    <property type="molecule type" value="Genomic_DNA"/>
</dbReference>
<sequence>MKRKMITLLAALCFALTGNAQKKTIEHNFYLGVGVANMMEGGVYYASCVGYGLNYYLSSHWSVMPGVGYRGRFGNPFESAMIGKEYYDCSFLDMPVLVQYHQHALEENGWVTELGPVFSILASNDYHYVDADPTDELNGKKVYRNFDFGIQPGIYYQVGKHWRFGVQAHIGFLNIVKKYPNMSETLYTRDVMATVNFHF</sequence>
<evidence type="ECO:0000256" key="1">
    <source>
        <dbReference type="SAM" id="SignalP"/>
    </source>
</evidence>
<feature type="signal peptide" evidence="1">
    <location>
        <begin position="1"/>
        <end position="22"/>
    </location>
</feature>
<accession>D1QPV7</accession>
<gene>
    <name evidence="3" type="ORF">HMPREF0971_01002</name>
</gene>
<proteinExistence type="predicted"/>
<dbReference type="InterPro" id="IPR025665">
    <property type="entry name" value="Beta-barrel_OMP_2"/>
</dbReference>
<evidence type="ECO:0000259" key="2">
    <source>
        <dbReference type="Pfam" id="PF13568"/>
    </source>
</evidence>
<dbReference type="AlphaFoldDB" id="D1QPV7"/>
<keyword evidence="1" id="KW-0732">Signal</keyword>